<comment type="caution">
    <text evidence="2">The sequence shown here is derived from an EMBL/GenBank/DDBJ whole genome shotgun (WGS) entry which is preliminary data.</text>
</comment>
<name>A0A835CII9_9FABA</name>
<keyword evidence="3" id="KW-1185">Reference proteome</keyword>
<reference evidence="2" key="1">
    <citation type="submission" date="2020-09" db="EMBL/GenBank/DDBJ databases">
        <title>Genome-Enabled Discovery of Anthraquinone Biosynthesis in Senna tora.</title>
        <authorList>
            <person name="Kang S.-H."/>
            <person name="Pandey R.P."/>
            <person name="Lee C.-M."/>
            <person name="Sim J.-S."/>
            <person name="Jeong J.-T."/>
            <person name="Choi B.-S."/>
            <person name="Jung M."/>
            <person name="Ginzburg D."/>
            <person name="Zhao K."/>
            <person name="Won S.Y."/>
            <person name="Oh T.-J."/>
            <person name="Yu Y."/>
            <person name="Kim N.-H."/>
            <person name="Lee O.R."/>
            <person name="Lee T.-H."/>
            <person name="Bashyal P."/>
            <person name="Kim T.-S."/>
            <person name="Lee W.-H."/>
            <person name="Kawkins C."/>
            <person name="Kim C.-K."/>
            <person name="Kim J.S."/>
            <person name="Ahn B.O."/>
            <person name="Rhee S.Y."/>
            <person name="Sohng J.K."/>
        </authorList>
    </citation>
    <scope>NUCLEOTIDE SEQUENCE</scope>
    <source>
        <tissue evidence="2">Leaf</tissue>
    </source>
</reference>
<feature type="compositionally biased region" description="Basic and acidic residues" evidence="1">
    <location>
        <begin position="10"/>
        <end position="21"/>
    </location>
</feature>
<sequence>MDSYLAPSSTKDKESYHDKQGKILSRRLTMTKKTTFSKIPHYDQENTFSQDISS</sequence>
<evidence type="ECO:0000313" key="3">
    <source>
        <dbReference type="Proteomes" id="UP000634136"/>
    </source>
</evidence>
<accession>A0A835CII9</accession>
<organism evidence="2 3">
    <name type="scientific">Senna tora</name>
    <dbReference type="NCBI Taxonomy" id="362788"/>
    <lineage>
        <taxon>Eukaryota</taxon>
        <taxon>Viridiplantae</taxon>
        <taxon>Streptophyta</taxon>
        <taxon>Embryophyta</taxon>
        <taxon>Tracheophyta</taxon>
        <taxon>Spermatophyta</taxon>
        <taxon>Magnoliopsida</taxon>
        <taxon>eudicotyledons</taxon>
        <taxon>Gunneridae</taxon>
        <taxon>Pentapetalae</taxon>
        <taxon>rosids</taxon>
        <taxon>fabids</taxon>
        <taxon>Fabales</taxon>
        <taxon>Fabaceae</taxon>
        <taxon>Caesalpinioideae</taxon>
        <taxon>Cassia clade</taxon>
        <taxon>Senna</taxon>
    </lineage>
</organism>
<evidence type="ECO:0000313" key="2">
    <source>
        <dbReference type="EMBL" id="KAF7841260.1"/>
    </source>
</evidence>
<proteinExistence type="predicted"/>
<evidence type="ECO:0000256" key="1">
    <source>
        <dbReference type="SAM" id="MobiDB-lite"/>
    </source>
</evidence>
<protein>
    <submittedName>
        <fullName evidence="2">Uncharacterized protein</fullName>
    </submittedName>
</protein>
<feature type="region of interest" description="Disordered" evidence="1">
    <location>
        <begin position="1"/>
        <end position="24"/>
    </location>
</feature>
<dbReference type="EMBL" id="JAAIUW010000002">
    <property type="protein sequence ID" value="KAF7841260.1"/>
    <property type="molecule type" value="Genomic_DNA"/>
</dbReference>
<gene>
    <name evidence="2" type="ORF">G2W53_003558</name>
</gene>
<dbReference type="AlphaFoldDB" id="A0A835CII9"/>
<dbReference type="Proteomes" id="UP000634136">
    <property type="component" value="Unassembled WGS sequence"/>
</dbReference>